<dbReference type="PANTHER" id="PTHR16222:SF12">
    <property type="entry name" value="ADP-RIBOSYLGLYCOHYDROLASE-RELATED"/>
    <property type="match status" value="1"/>
</dbReference>
<dbReference type="Gene3D" id="1.10.4080.10">
    <property type="entry name" value="ADP-ribosylation/Crystallin J1"/>
    <property type="match status" value="1"/>
</dbReference>
<evidence type="ECO:0000313" key="3">
    <source>
        <dbReference type="Proteomes" id="UP000005870"/>
    </source>
</evidence>
<proteinExistence type="predicted"/>
<dbReference type="HOGENOM" id="CLU_024566_8_2_6"/>
<dbReference type="GO" id="GO:0046872">
    <property type="term" value="F:metal ion binding"/>
    <property type="evidence" value="ECO:0007669"/>
    <property type="project" value="UniProtKB-KW"/>
</dbReference>
<reference evidence="2 3" key="1">
    <citation type="journal article" date="2012" name="J. Bacteriol.">
        <title>Complete Genome Sequence of the BTEX-Degrading Bacterium Pseudoxanthomonas spadix BD-a59.</title>
        <authorList>
            <person name="Lee S.H."/>
            <person name="Jin H.M."/>
            <person name="Lee H.J."/>
            <person name="Kim J.M."/>
            <person name="Jeon C.O."/>
        </authorList>
    </citation>
    <scope>NUCLEOTIDE SEQUENCE [LARGE SCALE GENOMIC DNA]</scope>
    <source>
        <strain evidence="2 3">BD-a59</strain>
    </source>
</reference>
<feature type="binding site" evidence="1">
    <location>
        <position position="258"/>
    </location>
    <ligand>
        <name>Mg(2+)</name>
        <dbReference type="ChEBI" id="CHEBI:18420"/>
        <label>1</label>
    </ligand>
</feature>
<dbReference type="InterPro" id="IPR050792">
    <property type="entry name" value="ADP-ribosylglycohydrolase"/>
</dbReference>
<dbReference type="OrthoDB" id="9798107at2"/>
<feature type="binding site" evidence="1">
    <location>
        <position position="59"/>
    </location>
    <ligand>
        <name>Mg(2+)</name>
        <dbReference type="ChEBI" id="CHEBI:18420"/>
        <label>1</label>
    </ligand>
</feature>
<feature type="binding site" evidence="1">
    <location>
        <position position="256"/>
    </location>
    <ligand>
        <name>Mg(2+)</name>
        <dbReference type="ChEBI" id="CHEBI:18420"/>
        <label>1</label>
    </ligand>
</feature>
<dbReference type="Pfam" id="PF03747">
    <property type="entry name" value="ADP_ribosyl_GH"/>
    <property type="match status" value="1"/>
</dbReference>
<feature type="binding site" evidence="1">
    <location>
        <position position="57"/>
    </location>
    <ligand>
        <name>Mg(2+)</name>
        <dbReference type="ChEBI" id="CHEBI:18420"/>
        <label>1</label>
    </ligand>
</feature>
<organism evidence="2 3">
    <name type="scientific">Pseudoxanthomonas spadix (strain BD-a59)</name>
    <dbReference type="NCBI Taxonomy" id="1045855"/>
    <lineage>
        <taxon>Bacteria</taxon>
        <taxon>Pseudomonadati</taxon>
        <taxon>Pseudomonadota</taxon>
        <taxon>Gammaproteobacteria</taxon>
        <taxon>Lysobacterales</taxon>
        <taxon>Lysobacteraceae</taxon>
        <taxon>Pseudoxanthomonas</taxon>
    </lineage>
</organism>
<dbReference type="PANTHER" id="PTHR16222">
    <property type="entry name" value="ADP-RIBOSYLGLYCOHYDROLASE"/>
    <property type="match status" value="1"/>
</dbReference>
<accession>G7USA7</accession>
<evidence type="ECO:0000313" key="2">
    <source>
        <dbReference type="EMBL" id="AER54776.1"/>
    </source>
</evidence>
<dbReference type="RefSeq" id="WP_014162097.1">
    <property type="nucleotide sequence ID" value="NC_016147.2"/>
</dbReference>
<protein>
    <submittedName>
        <fullName evidence="2">ADP-ribosylation/crystallin J1</fullName>
    </submittedName>
</protein>
<feature type="binding site" evidence="1">
    <location>
        <position position="259"/>
    </location>
    <ligand>
        <name>Mg(2+)</name>
        <dbReference type="ChEBI" id="CHEBI:18420"/>
        <label>1</label>
    </ligand>
</feature>
<keyword evidence="1" id="KW-0460">Magnesium</keyword>
<dbReference type="Proteomes" id="UP000005870">
    <property type="component" value="Chromosome"/>
</dbReference>
<keyword evidence="1" id="KW-0479">Metal-binding</keyword>
<evidence type="ECO:0000256" key="1">
    <source>
        <dbReference type="PIRSR" id="PIRSR605502-1"/>
    </source>
</evidence>
<feature type="binding site" evidence="1">
    <location>
        <position position="58"/>
    </location>
    <ligand>
        <name>Mg(2+)</name>
        <dbReference type="ChEBI" id="CHEBI:18420"/>
        <label>1</label>
    </ligand>
</feature>
<comment type="cofactor">
    <cofactor evidence="1">
        <name>Mg(2+)</name>
        <dbReference type="ChEBI" id="CHEBI:18420"/>
    </cofactor>
    <text evidence="1">Binds 2 magnesium ions per subunit.</text>
</comment>
<gene>
    <name evidence="2" type="ordered locus">DSC_00615</name>
</gene>
<sequence length="313" mass="33955">MSDRAITLADRYRGCLLGLACGDAVGTTLEFKPRDSYSPLTDMVGGGPFGLQPGQWTDDTSMALCLATSLIECNGFDANDQMQRYLRWWREGYLSSTGRCFDIGNTTVVALERYAQDGNPWAGDDDPMAAGNGSLMRLAPVVLWFHRSSELLERAGESSLTTHAAAEAVDCCRLLARVIYNALDGKGKAELLAGAAEATSQPKVQALTKGSYQTKTREQVRGNGYCVESLEAALWCVHYTNDFEQAILMAANLGDDADTTAAITGQIAGALYGEQGIPQHWCEKLRNGLLIACLAEKLMICNQSMINRISMLN</sequence>
<dbReference type="SUPFAM" id="SSF101478">
    <property type="entry name" value="ADP-ribosylglycohydrolase"/>
    <property type="match status" value="1"/>
</dbReference>
<dbReference type="EMBL" id="CP003093">
    <property type="protein sequence ID" value="AER54776.1"/>
    <property type="molecule type" value="Genomic_DNA"/>
</dbReference>
<dbReference type="InterPro" id="IPR005502">
    <property type="entry name" value="Ribosyl_crysJ1"/>
</dbReference>
<dbReference type="KEGG" id="psd:DSC_00615"/>
<keyword evidence="3" id="KW-1185">Reference proteome</keyword>
<dbReference type="STRING" id="1045855.DSC_00615"/>
<name>G7USA7_PSEUP</name>
<dbReference type="AlphaFoldDB" id="G7USA7"/>
<dbReference type="InterPro" id="IPR036705">
    <property type="entry name" value="Ribosyl_crysJ1_sf"/>
</dbReference>
<dbReference type="eggNOG" id="COG1397">
    <property type="taxonomic scope" value="Bacteria"/>
</dbReference>